<gene>
    <name evidence="1" type="ORF">KI387_040437</name>
</gene>
<proteinExistence type="predicted"/>
<evidence type="ECO:0000313" key="2">
    <source>
        <dbReference type="Proteomes" id="UP000824469"/>
    </source>
</evidence>
<protein>
    <submittedName>
        <fullName evidence="1">Uncharacterized protein</fullName>
    </submittedName>
</protein>
<reference evidence="1 2" key="1">
    <citation type="journal article" date="2021" name="Nat. Plants">
        <title>The Taxus genome provides insights into paclitaxel biosynthesis.</title>
        <authorList>
            <person name="Xiong X."/>
            <person name="Gou J."/>
            <person name="Liao Q."/>
            <person name="Li Y."/>
            <person name="Zhou Q."/>
            <person name="Bi G."/>
            <person name="Li C."/>
            <person name="Du R."/>
            <person name="Wang X."/>
            <person name="Sun T."/>
            <person name="Guo L."/>
            <person name="Liang H."/>
            <person name="Lu P."/>
            <person name="Wu Y."/>
            <person name="Zhang Z."/>
            <person name="Ro D.K."/>
            <person name="Shang Y."/>
            <person name="Huang S."/>
            <person name="Yan J."/>
        </authorList>
    </citation>
    <scope>NUCLEOTIDE SEQUENCE [LARGE SCALE GENOMIC DNA]</scope>
    <source>
        <strain evidence="1">Ta-2019</strain>
    </source>
</reference>
<comment type="caution">
    <text evidence="1">The sequence shown here is derived from an EMBL/GenBank/DDBJ whole genome shotgun (WGS) entry which is preliminary data.</text>
</comment>
<feature type="non-terminal residue" evidence="1">
    <location>
        <position position="57"/>
    </location>
</feature>
<keyword evidence="2" id="KW-1185">Reference proteome</keyword>
<dbReference type="AlphaFoldDB" id="A0AA38F9X0"/>
<dbReference type="Proteomes" id="UP000824469">
    <property type="component" value="Unassembled WGS sequence"/>
</dbReference>
<evidence type="ECO:0000313" key="1">
    <source>
        <dbReference type="EMBL" id="KAH9294355.1"/>
    </source>
</evidence>
<dbReference type="EMBL" id="JAHRHJ020000188">
    <property type="protein sequence ID" value="KAH9294355.1"/>
    <property type="molecule type" value="Genomic_DNA"/>
</dbReference>
<sequence length="57" mass="6131">MRVPHAAWPTRAHQGATHKCIFGTSWDETREGRGSGRSFAEKVDNASGKSFGTVANA</sequence>
<name>A0AA38F9X0_TAXCH</name>
<accession>A0AA38F9X0</accession>
<organism evidence="1 2">
    <name type="scientific">Taxus chinensis</name>
    <name type="common">Chinese yew</name>
    <name type="synonym">Taxus wallichiana var. chinensis</name>
    <dbReference type="NCBI Taxonomy" id="29808"/>
    <lineage>
        <taxon>Eukaryota</taxon>
        <taxon>Viridiplantae</taxon>
        <taxon>Streptophyta</taxon>
        <taxon>Embryophyta</taxon>
        <taxon>Tracheophyta</taxon>
        <taxon>Spermatophyta</taxon>
        <taxon>Pinopsida</taxon>
        <taxon>Pinidae</taxon>
        <taxon>Conifers II</taxon>
        <taxon>Cupressales</taxon>
        <taxon>Taxaceae</taxon>
        <taxon>Taxus</taxon>
    </lineage>
</organism>